<reference evidence="4 5" key="1">
    <citation type="journal article" date="2023" name="Life. Sci Alliance">
        <title>Evolutionary insights into 3D genome organization and epigenetic landscape of Vigna mungo.</title>
        <authorList>
            <person name="Junaid A."/>
            <person name="Singh B."/>
            <person name="Bhatia S."/>
        </authorList>
    </citation>
    <scope>NUCLEOTIDE SEQUENCE [LARGE SCALE GENOMIC DNA]</scope>
    <source>
        <strain evidence="4">Urdbean</strain>
    </source>
</reference>
<evidence type="ECO:0000313" key="5">
    <source>
        <dbReference type="Proteomes" id="UP001374535"/>
    </source>
</evidence>
<dbReference type="Gene3D" id="3.40.850.10">
    <property type="entry name" value="Kinesin motor domain"/>
    <property type="match status" value="1"/>
</dbReference>
<dbReference type="GO" id="GO:0003777">
    <property type="term" value="F:microtubule motor activity"/>
    <property type="evidence" value="ECO:0007669"/>
    <property type="project" value="InterPro"/>
</dbReference>
<comment type="caution">
    <text evidence="2">Lacks conserved residue(s) required for the propagation of feature annotation.</text>
</comment>
<comment type="similarity">
    <text evidence="2">Belongs to the TRAFAC class myosin-kinesin ATPase superfamily. Kinesin family.</text>
</comment>
<dbReference type="Pfam" id="PF00225">
    <property type="entry name" value="Kinesin"/>
    <property type="match status" value="1"/>
</dbReference>
<keyword evidence="5" id="KW-1185">Reference proteome</keyword>
<organism evidence="4 5">
    <name type="scientific">Vigna mungo</name>
    <name type="common">Black gram</name>
    <name type="synonym">Phaseolus mungo</name>
    <dbReference type="NCBI Taxonomy" id="3915"/>
    <lineage>
        <taxon>Eukaryota</taxon>
        <taxon>Viridiplantae</taxon>
        <taxon>Streptophyta</taxon>
        <taxon>Embryophyta</taxon>
        <taxon>Tracheophyta</taxon>
        <taxon>Spermatophyta</taxon>
        <taxon>Magnoliopsida</taxon>
        <taxon>eudicotyledons</taxon>
        <taxon>Gunneridae</taxon>
        <taxon>Pentapetalae</taxon>
        <taxon>rosids</taxon>
        <taxon>fabids</taxon>
        <taxon>Fabales</taxon>
        <taxon>Fabaceae</taxon>
        <taxon>Papilionoideae</taxon>
        <taxon>50 kb inversion clade</taxon>
        <taxon>NPAAA clade</taxon>
        <taxon>indigoferoid/millettioid clade</taxon>
        <taxon>Phaseoleae</taxon>
        <taxon>Vigna</taxon>
    </lineage>
</organism>
<keyword evidence="1" id="KW-0505">Motor protein</keyword>
<evidence type="ECO:0000256" key="2">
    <source>
        <dbReference type="PROSITE-ProRule" id="PRU00283"/>
    </source>
</evidence>
<dbReference type="AlphaFoldDB" id="A0AAQ3ND78"/>
<name>A0AAQ3ND78_VIGMU</name>
<dbReference type="PANTHER" id="PTHR47972">
    <property type="entry name" value="KINESIN-LIKE PROTEIN KLP-3"/>
    <property type="match status" value="1"/>
</dbReference>
<evidence type="ECO:0000313" key="4">
    <source>
        <dbReference type="EMBL" id="WVZ08010.1"/>
    </source>
</evidence>
<dbReference type="GO" id="GO:0008017">
    <property type="term" value="F:microtubule binding"/>
    <property type="evidence" value="ECO:0007669"/>
    <property type="project" value="InterPro"/>
</dbReference>
<dbReference type="Proteomes" id="UP001374535">
    <property type="component" value="Chromosome 6"/>
</dbReference>
<gene>
    <name evidence="4" type="ORF">V8G54_021356</name>
</gene>
<evidence type="ECO:0000259" key="3">
    <source>
        <dbReference type="PROSITE" id="PS50067"/>
    </source>
</evidence>
<feature type="domain" description="Kinesin motor" evidence="3">
    <location>
        <begin position="1"/>
        <end position="103"/>
    </location>
</feature>
<dbReference type="GO" id="GO:0005524">
    <property type="term" value="F:ATP binding"/>
    <property type="evidence" value="ECO:0007669"/>
    <property type="project" value="InterPro"/>
</dbReference>
<evidence type="ECO:0000256" key="1">
    <source>
        <dbReference type="ARBA" id="ARBA00023175"/>
    </source>
</evidence>
<dbReference type="PROSITE" id="PS50067">
    <property type="entry name" value="KINESIN_MOTOR_2"/>
    <property type="match status" value="1"/>
</dbReference>
<dbReference type="InterPro" id="IPR027417">
    <property type="entry name" value="P-loop_NTPase"/>
</dbReference>
<dbReference type="GO" id="GO:0007018">
    <property type="term" value="P:microtubule-based movement"/>
    <property type="evidence" value="ECO:0007669"/>
    <property type="project" value="InterPro"/>
</dbReference>
<dbReference type="InterPro" id="IPR036961">
    <property type="entry name" value="Kinesin_motor_dom_sf"/>
</dbReference>
<accession>A0AAQ3ND78</accession>
<protein>
    <recommendedName>
        <fullName evidence="3">Kinesin motor domain-containing protein</fullName>
    </recommendedName>
</protein>
<dbReference type="PANTHER" id="PTHR47972:SF39">
    <property type="entry name" value="KINESIN-LIKE PROTEIN KIN-14I"/>
    <property type="match status" value="1"/>
</dbReference>
<dbReference type="InterPro" id="IPR001752">
    <property type="entry name" value="Kinesin_motor_dom"/>
</dbReference>
<sequence length="103" mass="11268">MKTSFKYDALSTIDTHSRTYMPLIALLPLTINTLEIRSSSQKGLSVPDASLVPVSSTIDVIELMNLGQRNRAVGATTLSDRSSRSHRYGVSYSPLVKVFLGHS</sequence>
<proteinExistence type="inferred from homology"/>
<dbReference type="SUPFAM" id="SSF52540">
    <property type="entry name" value="P-loop containing nucleoside triphosphate hydrolases"/>
    <property type="match status" value="1"/>
</dbReference>
<dbReference type="GO" id="GO:0015630">
    <property type="term" value="C:microtubule cytoskeleton"/>
    <property type="evidence" value="ECO:0007669"/>
    <property type="project" value="TreeGrafter"/>
</dbReference>
<dbReference type="InterPro" id="IPR027640">
    <property type="entry name" value="Kinesin-like_fam"/>
</dbReference>
<dbReference type="EMBL" id="CP144695">
    <property type="protein sequence ID" value="WVZ08010.1"/>
    <property type="molecule type" value="Genomic_DNA"/>
</dbReference>